<feature type="region of interest" description="Disordered" evidence="4">
    <location>
        <begin position="1"/>
        <end position="21"/>
    </location>
</feature>
<dbReference type="InterPro" id="IPR050223">
    <property type="entry name" value="D-isomer_2-hydroxyacid_DH"/>
</dbReference>
<comment type="similarity">
    <text evidence="3">Belongs to the D-isomer specific 2-hydroxyacid dehydrogenase family.</text>
</comment>
<comment type="caution">
    <text evidence="7">The sequence shown here is derived from an EMBL/GenBank/DDBJ whole genome shotgun (WGS) entry which is preliminary data.</text>
</comment>
<evidence type="ECO:0000313" key="7">
    <source>
        <dbReference type="EMBL" id="KAI1728016.1"/>
    </source>
</evidence>
<dbReference type="PANTHER" id="PTHR10996:SF277">
    <property type="entry name" value="GLYOXYLATE REDUCTASE_HYDROXYPYRUVATE REDUCTASE"/>
    <property type="match status" value="1"/>
</dbReference>
<keyword evidence="1 3" id="KW-0560">Oxidoreductase</keyword>
<dbReference type="SUPFAM" id="SSF51735">
    <property type="entry name" value="NAD(P)-binding Rossmann-fold domains"/>
    <property type="match status" value="1"/>
</dbReference>
<dbReference type="EMBL" id="JAKKPZ010000001">
    <property type="protein sequence ID" value="KAI1728016.1"/>
    <property type="molecule type" value="Genomic_DNA"/>
</dbReference>
<protein>
    <recommendedName>
        <fullName evidence="2">Glyoxylate reductase/hydroxypyruvate reductase</fullName>
    </recommendedName>
</protein>
<evidence type="ECO:0000256" key="2">
    <source>
        <dbReference type="ARBA" id="ARBA00073306"/>
    </source>
</evidence>
<dbReference type="CDD" id="cd05301">
    <property type="entry name" value="GDH"/>
    <property type="match status" value="1"/>
</dbReference>
<dbReference type="InterPro" id="IPR029753">
    <property type="entry name" value="D-isomer_DH_CS"/>
</dbReference>
<dbReference type="Proteomes" id="UP001201812">
    <property type="component" value="Unassembled WGS sequence"/>
</dbReference>
<dbReference type="GO" id="GO:0030267">
    <property type="term" value="F:glyoxylate reductase (NADPH) activity"/>
    <property type="evidence" value="ECO:0007669"/>
    <property type="project" value="TreeGrafter"/>
</dbReference>
<evidence type="ECO:0000256" key="3">
    <source>
        <dbReference type="RuleBase" id="RU003719"/>
    </source>
</evidence>
<dbReference type="InterPro" id="IPR006139">
    <property type="entry name" value="D-isomer_2_OHA_DH_cat_dom"/>
</dbReference>
<evidence type="ECO:0000259" key="6">
    <source>
        <dbReference type="Pfam" id="PF02826"/>
    </source>
</evidence>
<reference evidence="7" key="1">
    <citation type="submission" date="2022-01" db="EMBL/GenBank/DDBJ databases">
        <title>Genome Sequence Resource for Two Populations of Ditylenchus destructor, the Migratory Endoparasitic Phytonematode.</title>
        <authorList>
            <person name="Zhang H."/>
            <person name="Lin R."/>
            <person name="Xie B."/>
        </authorList>
    </citation>
    <scope>NUCLEOTIDE SEQUENCE</scope>
    <source>
        <strain evidence="7">BazhouSP</strain>
    </source>
</reference>
<dbReference type="GO" id="GO:0051287">
    <property type="term" value="F:NAD binding"/>
    <property type="evidence" value="ECO:0007669"/>
    <property type="project" value="InterPro"/>
</dbReference>
<sequence>MSGTSHSSLCRMPSSNPTPKPKILVTDSAVWVPKLYQIGEVYQNPDEGQMPRDKLLEHVRDAEALFCLLRDKIDKDLLDHAKNLKMIGTMSVGYEHIDVKECKARGIRIGYTPEVLTEATAELGVALLLATARRIPEAVQSAKTGGWTTWTPYYMCGKALLESTIGIYGMGTIGKNIAEKLLPFKPNRILYHNRRPIKDEGESPFTYVSFEDLLKESDFLIICATPTEENIGLFNKNVFVRMKNDSILINVARGILVNLNDLYEALKNKEIGAAGLDVTNPEPLPVDHPLFGLANCIILPHIGSATFGTRNLMVSTTEDNIYNFITGKPMTSELMV</sequence>
<dbReference type="GO" id="GO:0008465">
    <property type="term" value="F:hydroxypyruvate reductase (NADH) activity"/>
    <property type="evidence" value="ECO:0007669"/>
    <property type="project" value="TreeGrafter"/>
</dbReference>
<dbReference type="Pfam" id="PF02826">
    <property type="entry name" value="2-Hacid_dh_C"/>
    <property type="match status" value="1"/>
</dbReference>
<evidence type="ECO:0000256" key="1">
    <source>
        <dbReference type="ARBA" id="ARBA00023002"/>
    </source>
</evidence>
<proteinExistence type="inferred from homology"/>
<feature type="domain" description="D-isomer specific 2-hydroxyacid dehydrogenase catalytic" evidence="5">
    <location>
        <begin position="42"/>
        <end position="333"/>
    </location>
</feature>
<dbReference type="Gene3D" id="3.40.50.720">
    <property type="entry name" value="NAD(P)-binding Rossmann-like Domain"/>
    <property type="match status" value="2"/>
</dbReference>
<evidence type="ECO:0000259" key="5">
    <source>
        <dbReference type="Pfam" id="PF00389"/>
    </source>
</evidence>
<dbReference type="SUPFAM" id="SSF52283">
    <property type="entry name" value="Formate/glycerate dehydrogenase catalytic domain-like"/>
    <property type="match status" value="1"/>
</dbReference>
<dbReference type="PANTHER" id="PTHR10996">
    <property type="entry name" value="2-HYDROXYACID DEHYDROGENASE-RELATED"/>
    <property type="match status" value="1"/>
</dbReference>
<organism evidence="7 8">
    <name type="scientific">Ditylenchus destructor</name>
    <dbReference type="NCBI Taxonomy" id="166010"/>
    <lineage>
        <taxon>Eukaryota</taxon>
        <taxon>Metazoa</taxon>
        <taxon>Ecdysozoa</taxon>
        <taxon>Nematoda</taxon>
        <taxon>Chromadorea</taxon>
        <taxon>Rhabditida</taxon>
        <taxon>Tylenchina</taxon>
        <taxon>Tylenchomorpha</taxon>
        <taxon>Sphaerularioidea</taxon>
        <taxon>Anguinidae</taxon>
        <taxon>Anguininae</taxon>
        <taxon>Ditylenchus</taxon>
    </lineage>
</organism>
<dbReference type="AlphaFoldDB" id="A0AAD4RD27"/>
<dbReference type="FunFam" id="3.40.50.720:FF:000026">
    <property type="entry name" value="Glyoxylate/hydroxypyruvate reductase B"/>
    <property type="match status" value="1"/>
</dbReference>
<feature type="compositionally biased region" description="Polar residues" evidence="4">
    <location>
        <begin position="1"/>
        <end position="17"/>
    </location>
</feature>
<gene>
    <name evidence="7" type="ORF">DdX_00166</name>
</gene>
<dbReference type="InterPro" id="IPR006140">
    <property type="entry name" value="D-isomer_DH_NAD-bd"/>
</dbReference>
<keyword evidence="8" id="KW-1185">Reference proteome</keyword>
<dbReference type="GO" id="GO:0005829">
    <property type="term" value="C:cytosol"/>
    <property type="evidence" value="ECO:0007669"/>
    <property type="project" value="TreeGrafter"/>
</dbReference>
<name>A0AAD4RD27_9BILA</name>
<dbReference type="InterPro" id="IPR036291">
    <property type="entry name" value="NAD(P)-bd_dom_sf"/>
</dbReference>
<dbReference type="PROSITE" id="PS00671">
    <property type="entry name" value="D_2_HYDROXYACID_DH_3"/>
    <property type="match status" value="1"/>
</dbReference>
<evidence type="ECO:0000256" key="4">
    <source>
        <dbReference type="SAM" id="MobiDB-lite"/>
    </source>
</evidence>
<dbReference type="Pfam" id="PF00389">
    <property type="entry name" value="2-Hacid_dh"/>
    <property type="match status" value="1"/>
</dbReference>
<feature type="domain" description="D-isomer specific 2-hydroxyacid dehydrogenase NAD-binding" evidence="6">
    <location>
        <begin position="125"/>
        <end position="303"/>
    </location>
</feature>
<accession>A0AAD4RD27</accession>
<evidence type="ECO:0000313" key="8">
    <source>
        <dbReference type="Proteomes" id="UP001201812"/>
    </source>
</evidence>